<dbReference type="Pfam" id="PF06268">
    <property type="entry name" value="Fascin"/>
    <property type="match status" value="1"/>
</dbReference>
<dbReference type="InterPro" id="IPR008999">
    <property type="entry name" value="Actin-crosslinking"/>
</dbReference>
<keyword evidence="2" id="KW-0963">Cytoplasm</keyword>
<accession>A0A163CR06</accession>
<proteinExistence type="predicted"/>
<dbReference type="Proteomes" id="UP000076715">
    <property type="component" value="Unassembled WGS sequence"/>
</dbReference>
<comment type="caution">
    <text evidence="7">The sequence shown here is derived from an EMBL/GenBank/DDBJ whole genome shotgun (WGS) entry which is preliminary data.</text>
</comment>
<evidence type="ECO:0000259" key="6">
    <source>
        <dbReference type="Pfam" id="PF18962"/>
    </source>
</evidence>
<comment type="subcellular location">
    <subcellularLocation>
        <location evidence="1">Cytoplasm</location>
    </subcellularLocation>
</comment>
<dbReference type="EMBL" id="LQRT01000002">
    <property type="protein sequence ID" value="KZS42675.1"/>
    <property type="molecule type" value="Genomic_DNA"/>
</dbReference>
<dbReference type="OrthoDB" id="1157769at2"/>
<dbReference type="STRING" id="1642818.AWE51_04290"/>
<organism evidence="7 8">
    <name type="scientific">Aquimarina aggregata</name>
    <dbReference type="NCBI Taxonomy" id="1642818"/>
    <lineage>
        <taxon>Bacteria</taxon>
        <taxon>Pseudomonadati</taxon>
        <taxon>Bacteroidota</taxon>
        <taxon>Flavobacteriia</taxon>
        <taxon>Flavobacteriales</taxon>
        <taxon>Flavobacteriaceae</taxon>
        <taxon>Aquimarina</taxon>
    </lineage>
</organism>
<evidence type="ECO:0000259" key="5">
    <source>
        <dbReference type="Pfam" id="PF06268"/>
    </source>
</evidence>
<reference evidence="7 8" key="1">
    <citation type="submission" date="2016-01" db="EMBL/GenBank/DDBJ databases">
        <title>The draft genome sequence of Aquimarina sp. RZW4-3-2.</title>
        <authorList>
            <person name="Wang Y."/>
        </authorList>
    </citation>
    <scope>NUCLEOTIDE SEQUENCE [LARGE SCALE GENOMIC DNA]</scope>
    <source>
        <strain evidence="7 8">RZW4-3-2</strain>
    </source>
</reference>
<protein>
    <submittedName>
        <fullName evidence="7">Uncharacterized protein</fullName>
    </submittedName>
</protein>
<dbReference type="InterPro" id="IPR026444">
    <property type="entry name" value="Secre_tail"/>
</dbReference>
<dbReference type="Gene3D" id="2.80.10.50">
    <property type="match status" value="1"/>
</dbReference>
<feature type="domain" description="Fascin-like" evidence="5">
    <location>
        <begin position="302"/>
        <end position="412"/>
    </location>
</feature>
<feature type="domain" description="Secretion system C-terminal sorting" evidence="6">
    <location>
        <begin position="441"/>
        <end position="520"/>
    </location>
</feature>
<name>A0A163CR06_9FLAO</name>
<evidence type="ECO:0000256" key="2">
    <source>
        <dbReference type="ARBA" id="ARBA00022490"/>
    </source>
</evidence>
<evidence type="ECO:0000313" key="7">
    <source>
        <dbReference type="EMBL" id="KZS42675.1"/>
    </source>
</evidence>
<evidence type="ECO:0000256" key="3">
    <source>
        <dbReference type="ARBA" id="ARBA00022729"/>
    </source>
</evidence>
<evidence type="ECO:0000256" key="4">
    <source>
        <dbReference type="ARBA" id="ARBA00023203"/>
    </source>
</evidence>
<dbReference type="GO" id="GO:0030674">
    <property type="term" value="F:protein-macromolecule adaptor activity"/>
    <property type="evidence" value="ECO:0007669"/>
    <property type="project" value="InterPro"/>
</dbReference>
<dbReference type="GO" id="GO:0005737">
    <property type="term" value="C:cytoplasm"/>
    <property type="evidence" value="ECO:0007669"/>
    <property type="project" value="UniProtKB-SubCell"/>
</dbReference>
<keyword evidence="4" id="KW-0009">Actin-binding</keyword>
<evidence type="ECO:0000313" key="8">
    <source>
        <dbReference type="Proteomes" id="UP000076715"/>
    </source>
</evidence>
<keyword evidence="3" id="KW-0732">Signal</keyword>
<gene>
    <name evidence="7" type="ORF">AWE51_04290</name>
</gene>
<dbReference type="Pfam" id="PF18962">
    <property type="entry name" value="Por_Secre_tail"/>
    <property type="match status" value="1"/>
</dbReference>
<dbReference type="InterPro" id="IPR022768">
    <property type="entry name" value="Fascin-like_dom"/>
</dbReference>
<dbReference type="GO" id="GO:0051015">
    <property type="term" value="F:actin filament binding"/>
    <property type="evidence" value="ECO:0007669"/>
    <property type="project" value="InterPro"/>
</dbReference>
<dbReference type="SUPFAM" id="SSF50405">
    <property type="entry name" value="Actin-crosslinking proteins"/>
    <property type="match status" value="1"/>
</dbReference>
<dbReference type="NCBIfam" id="TIGR04183">
    <property type="entry name" value="Por_Secre_tail"/>
    <property type="match status" value="1"/>
</dbReference>
<evidence type="ECO:0000256" key="1">
    <source>
        <dbReference type="ARBA" id="ARBA00004496"/>
    </source>
</evidence>
<dbReference type="AlphaFoldDB" id="A0A163CR06"/>
<keyword evidence="8" id="KW-1185">Reference proteome</keyword>
<sequence length="521" mass="56972">MKNFNNMAGKLSLLAFILCLGFTHTINAQLWQGKGRIAISSDGNQHDSDDWGATAVTLAIIANRGLQNKVVHYDYANHVWNNDSFFENQITESALGAADRFGFDKSKFHNGFRNKNKAINSLKNAVNASSANNPLFLIAAGPMEIPYQGILAANPNKRKFVTVISHSLWNNFHGDCDDGLNWTECHPGSHQRRHIEPLGVKWVQISDQNENKFSPGSDAAWNFLNNLNGQYDRAYEWTYSRVVAVRTPGDASDAGIAYYLFTGDQNGNTTKLNNLMRSAPGGGDGGNGGTGGTVTIKAQSINKYISSENGSRSMRANRNSAGTQERFTVRSEGNGMVSFKGSNGKFVSHENGNKAMNCNRNVAQGWEKFTLVPQGGNVYAIKGSNGRYVSHENGSNNGITCNRTAIGSWEKFVIDGLTSNRAKENVSLKELNFKNETVLSPNPLTTGNYNLQISSSKNLSSASVEIIDVFGKLILSKKLGTVTKGNMMVSLDKIRNTMSSGLYLVNISFDGNNIMKKIFVE</sequence>
<dbReference type="CDD" id="cd23342">
    <property type="entry name" value="beta-trefoil_FSCN_ZgPorA-like"/>
    <property type="match status" value="1"/>
</dbReference>
<dbReference type="RefSeq" id="WP_066310828.1">
    <property type="nucleotide sequence ID" value="NZ_LQRT01000002.1"/>
</dbReference>